<dbReference type="InterPro" id="IPR005804">
    <property type="entry name" value="FA_desaturase_dom"/>
</dbReference>
<dbReference type="Proteomes" id="UP001201701">
    <property type="component" value="Unassembled WGS sequence"/>
</dbReference>
<feature type="transmembrane region" description="Helical" evidence="1">
    <location>
        <begin position="143"/>
        <end position="159"/>
    </location>
</feature>
<dbReference type="PANTHER" id="PTHR12879:SF8">
    <property type="entry name" value="SPHINGOLIPID DELTA(4)-DESATURASE DES1"/>
    <property type="match status" value="1"/>
</dbReference>
<feature type="domain" description="Fatty acid desaturase" evidence="2">
    <location>
        <begin position="53"/>
        <end position="287"/>
    </location>
</feature>
<gene>
    <name evidence="3" type="ORF">L4923_12405</name>
</gene>
<feature type="transmembrane region" description="Helical" evidence="1">
    <location>
        <begin position="86"/>
        <end position="105"/>
    </location>
</feature>
<dbReference type="EC" id="1.14.19.-" evidence="3"/>
<dbReference type="Pfam" id="PF00487">
    <property type="entry name" value="FA_desaturase"/>
    <property type="match status" value="1"/>
</dbReference>
<keyword evidence="3" id="KW-0560">Oxidoreductase</keyword>
<comment type="caution">
    <text evidence="3">The sequence shown here is derived from an EMBL/GenBank/DDBJ whole genome shotgun (WGS) entry which is preliminary data.</text>
</comment>
<evidence type="ECO:0000313" key="3">
    <source>
        <dbReference type="EMBL" id="MCG7505816.1"/>
    </source>
</evidence>
<accession>A0ABS9QEF8</accession>
<name>A0ABS9QEF8_9HYPH</name>
<feature type="transmembrane region" description="Helical" evidence="1">
    <location>
        <begin position="29"/>
        <end position="48"/>
    </location>
</feature>
<dbReference type="GO" id="GO:0016491">
    <property type="term" value="F:oxidoreductase activity"/>
    <property type="evidence" value="ECO:0007669"/>
    <property type="project" value="UniProtKB-KW"/>
</dbReference>
<keyword evidence="4" id="KW-1185">Reference proteome</keyword>
<keyword evidence="1" id="KW-1133">Transmembrane helix</keyword>
<feature type="transmembrane region" description="Helical" evidence="1">
    <location>
        <begin position="180"/>
        <end position="205"/>
    </location>
</feature>
<sequence>MAEIDHRQIIAALSVEDRRDLTEKQDAPGVLRLAVHGGLILLFAALILLDVPLWPVLLLPLGVLIVFLFTLLHETIHETAFRTERLNRLAAAASGFLILLPPAWFRYFHFAHHRYTHDPENDPELMSPKPETVAQYLRYLSGWPYWSGMAKVIVVNALGRNEDSFVPEKGRTKVISEARWFLALYGLLLAGSLLLQSTALLWVWIVPVLIGQPFLRAYLLAEHTRCPHVANMLENTRTTFTTAIVRFVAWNMPYHAEHHSYPAVPFHRLPRFHEIIAEHLHSTERGYVRFHRKLVTDFGKHD</sequence>
<evidence type="ECO:0000313" key="4">
    <source>
        <dbReference type="Proteomes" id="UP001201701"/>
    </source>
</evidence>
<proteinExistence type="predicted"/>
<protein>
    <submittedName>
        <fullName evidence="3">Fatty acid desaturase</fullName>
        <ecNumber evidence="3">1.14.19.-</ecNumber>
    </submittedName>
</protein>
<evidence type="ECO:0000259" key="2">
    <source>
        <dbReference type="Pfam" id="PF00487"/>
    </source>
</evidence>
<dbReference type="EMBL" id="JAKREW010000009">
    <property type="protein sequence ID" value="MCG7505816.1"/>
    <property type="molecule type" value="Genomic_DNA"/>
</dbReference>
<keyword evidence="1" id="KW-0472">Membrane</keyword>
<feature type="transmembrane region" description="Helical" evidence="1">
    <location>
        <begin position="54"/>
        <end position="74"/>
    </location>
</feature>
<dbReference type="PANTHER" id="PTHR12879">
    <property type="entry name" value="SPHINGOLIPID DELTA 4 DESATURASE/C-4 HYDROXYLASE PROTEIN DES2"/>
    <property type="match status" value="1"/>
</dbReference>
<dbReference type="RefSeq" id="WP_239365324.1">
    <property type="nucleotide sequence ID" value="NZ_JAKREW010000009.1"/>
</dbReference>
<evidence type="ECO:0000256" key="1">
    <source>
        <dbReference type="SAM" id="Phobius"/>
    </source>
</evidence>
<organism evidence="3 4">
    <name type="scientific">Mesorhizobium retamae</name>
    <dbReference type="NCBI Taxonomy" id="2912854"/>
    <lineage>
        <taxon>Bacteria</taxon>
        <taxon>Pseudomonadati</taxon>
        <taxon>Pseudomonadota</taxon>
        <taxon>Alphaproteobacteria</taxon>
        <taxon>Hyphomicrobiales</taxon>
        <taxon>Phyllobacteriaceae</taxon>
        <taxon>Mesorhizobium</taxon>
    </lineage>
</organism>
<reference evidence="3 4" key="1">
    <citation type="submission" date="2022-02" db="EMBL/GenBank/DDBJ databases">
        <title>Draft genome sequence of Mezorhizobium retamae strain IRAMC:0171 isolated from Retama raetam nodules.</title>
        <authorList>
            <person name="Bengaied R."/>
            <person name="Sbissi I."/>
            <person name="Huber K."/>
            <person name="Ghodbane F."/>
            <person name="Nouioui I."/>
            <person name="Tarhouni M."/>
            <person name="Gtari M."/>
        </authorList>
    </citation>
    <scope>NUCLEOTIDE SEQUENCE [LARGE SCALE GENOMIC DNA]</scope>
    <source>
        <strain evidence="3 4">IRAMC:0171</strain>
    </source>
</reference>
<keyword evidence="1" id="KW-0812">Transmembrane</keyword>